<dbReference type="AlphaFoldDB" id="A0A2V5M0W5"/>
<proteinExistence type="predicted"/>
<gene>
    <name evidence="1" type="ORF">CVV68_05410</name>
</gene>
<keyword evidence="2" id="KW-1185">Reference proteome</keyword>
<dbReference type="OrthoDB" id="4951458at2"/>
<protein>
    <submittedName>
        <fullName evidence="1">Uncharacterized protein</fullName>
    </submittedName>
</protein>
<evidence type="ECO:0000313" key="1">
    <source>
        <dbReference type="EMBL" id="PYI68736.1"/>
    </source>
</evidence>
<organism evidence="1 2">
    <name type="scientific">Arthrobacter livingstonensis</name>
    <dbReference type="NCBI Taxonomy" id="670078"/>
    <lineage>
        <taxon>Bacteria</taxon>
        <taxon>Bacillati</taxon>
        <taxon>Actinomycetota</taxon>
        <taxon>Actinomycetes</taxon>
        <taxon>Micrococcales</taxon>
        <taxon>Micrococcaceae</taxon>
        <taxon>Arthrobacter</taxon>
    </lineage>
</organism>
<evidence type="ECO:0000313" key="2">
    <source>
        <dbReference type="Proteomes" id="UP000247832"/>
    </source>
</evidence>
<sequence>MPGKQRHIDQSALGAMIEDETSYPIWCDHCGTDSFIFIEAARRRHWAPAHYLDVTYFCSECDSIYGHLVNESEIKPEFMAALTRTGHPQASVGDASYYEAS</sequence>
<reference evidence="1 2" key="1">
    <citation type="submission" date="2018-05" db="EMBL/GenBank/DDBJ databases">
        <title>Genetic diversity of glacier-inhabiting Cryobacterium bacteria in China and description of Cryobacterium mengkeensis sp. nov. and Arthrobacter glacialis sp. nov.</title>
        <authorList>
            <person name="Liu Q."/>
            <person name="Xin Y.-H."/>
        </authorList>
    </citation>
    <scope>NUCLEOTIDE SEQUENCE [LARGE SCALE GENOMIC DNA]</scope>
    <source>
        <strain evidence="1 2">LI2</strain>
    </source>
</reference>
<name>A0A2V5M0W5_9MICC</name>
<dbReference type="RefSeq" id="WP_110499987.1">
    <property type="nucleotide sequence ID" value="NZ_QJVD01000004.1"/>
</dbReference>
<dbReference type="EMBL" id="QJVD01000004">
    <property type="protein sequence ID" value="PYI68736.1"/>
    <property type="molecule type" value="Genomic_DNA"/>
</dbReference>
<accession>A0A2V5M0W5</accession>
<dbReference type="Proteomes" id="UP000247832">
    <property type="component" value="Unassembled WGS sequence"/>
</dbReference>
<comment type="caution">
    <text evidence="1">The sequence shown here is derived from an EMBL/GenBank/DDBJ whole genome shotgun (WGS) entry which is preliminary data.</text>
</comment>